<dbReference type="SMART" id="SM00893">
    <property type="entry name" value="ETF"/>
    <property type="match status" value="1"/>
</dbReference>
<dbReference type="OrthoDB" id="8558856at2"/>
<dbReference type="STRING" id="1348657.M622_02910"/>
<dbReference type="SUPFAM" id="SSF52402">
    <property type="entry name" value="Adenine nucleotide alpha hydrolases-like"/>
    <property type="match status" value="1"/>
</dbReference>
<dbReference type="InterPro" id="IPR014729">
    <property type="entry name" value="Rossmann-like_a/b/a_fold"/>
</dbReference>
<keyword evidence="4" id="KW-1185">Reference proteome</keyword>
<dbReference type="PIRSF" id="PIRSF000090">
    <property type="entry name" value="Beta-ETF"/>
    <property type="match status" value="1"/>
</dbReference>
<comment type="caution">
    <text evidence="3">The sequence shown here is derived from an EMBL/GenBank/DDBJ whole genome shotgun (WGS) entry which is preliminary data.</text>
</comment>
<dbReference type="eggNOG" id="COG2086">
    <property type="taxonomic scope" value="Bacteria"/>
</dbReference>
<evidence type="ECO:0000313" key="3">
    <source>
        <dbReference type="EMBL" id="EPZ16143.1"/>
    </source>
</evidence>
<dbReference type="PANTHER" id="PTHR21294">
    <property type="entry name" value="ELECTRON TRANSFER FLAVOPROTEIN BETA-SUBUNIT"/>
    <property type="match status" value="1"/>
</dbReference>
<dbReference type="GO" id="GO:0009055">
    <property type="term" value="F:electron transfer activity"/>
    <property type="evidence" value="ECO:0007669"/>
    <property type="project" value="InterPro"/>
</dbReference>
<dbReference type="AlphaFoldDB" id="T0B018"/>
<evidence type="ECO:0000256" key="1">
    <source>
        <dbReference type="ARBA" id="ARBA00022982"/>
    </source>
</evidence>
<organism evidence="3 4">
    <name type="scientific">Thauera terpenica 58Eu</name>
    <dbReference type="NCBI Taxonomy" id="1348657"/>
    <lineage>
        <taxon>Bacteria</taxon>
        <taxon>Pseudomonadati</taxon>
        <taxon>Pseudomonadota</taxon>
        <taxon>Betaproteobacteria</taxon>
        <taxon>Rhodocyclales</taxon>
        <taxon>Zoogloeaceae</taxon>
        <taxon>Thauera</taxon>
    </lineage>
</organism>
<evidence type="ECO:0000259" key="2">
    <source>
        <dbReference type="SMART" id="SM00893"/>
    </source>
</evidence>
<dbReference type="RefSeq" id="WP_021248984.1">
    <property type="nucleotide sequence ID" value="NZ_ATJV01000048.1"/>
</dbReference>
<dbReference type="Pfam" id="PF01012">
    <property type="entry name" value="ETF"/>
    <property type="match status" value="1"/>
</dbReference>
<gene>
    <name evidence="3" type="ORF">M622_02910</name>
</gene>
<reference evidence="3 4" key="1">
    <citation type="submission" date="2013-06" db="EMBL/GenBank/DDBJ databases">
        <title>Draft genome sequence of Thauera terpenica.</title>
        <authorList>
            <person name="Liu B."/>
            <person name="Frostegard A.H."/>
            <person name="Shapleigh J.P."/>
        </authorList>
    </citation>
    <scope>NUCLEOTIDE SEQUENCE [LARGE SCALE GENOMIC DNA]</scope>
    <source>
        <strain evidence="3 4">58Eu</strain>
    </source>
</reference>
<sequence length="262" mass="27154">MRIVVCVKEVLDPAAVNNYALSGGLAMSADGRHPEVAAIPRLINGYDEQALEAALRLRDAGLDCRIVVVTIATEAASMLKQCAALGADEIVAIDPGSRELDAPGIATVLAAWVRSSGGADLILCGRQASDDDQGVVPLLLAENLGHAVTTLAREVSLADGALSVTRATPEGDEVVRGKLPAVVTVSNELGAPRFPTAKAKMAARKMSAEVVAIDSLGIDAAALTPSITLQRQFVPQIQGNCEFLSGSPAEIAKALMERIRAA</sequence>
<feature type="domain" description="Electron transfer flavoprotein alpha/beta-subunit N-terminal" evidence="2">
    <location>
        <begin position="31"/>
        <end position="220"/>
    </location>
</feature>
<evidence type="ECO:0000313" key="4">
    <source>
        <dbReference type="Proteomes" id="UP000015455"/>
    </source>
</evidence>
<dbReference type="EMBL" id="ATJV01000048">
    <property type="protein sequence ID" value="EPZ16143.1"/>
    <property type="molecule type" value="Genomic_DNA"/>
</dbReference>
<keyword evidence="1" id="KW-0249">Electron transport</keyword>
<dbReference type="PATRIC" id="fig|1348657.5.peg.1559"/>
<dbReference type="Proteomes" id="UP000015455">
    <property type="component" value="Unassembled WGS sequence"/>
</dbReference>
<dbReference type="InterPro" id="IPR012255">
    <property type="entry name" value="ETF_b"/>
</dbReference>
<keyword evidence="1" id="KW-0813">Transport</keyword>
<accession>T0B018</accession>
<dbReference type="Gene3D" id="3.40.50.620">
    <property type="entry name" value="HUPs"/>
    <property type="match status" value="1"/>
</dbReference>
<protein>
    <recommendedName>
        <fullName evidence="2">Electron transfer flavoprotein alpha/beta-subunit N-terminal domain-containing protein</fullName>
    </recommendedName>
</protein>
<proteinExistence type="predicted"/>
<name>T0B018_9RHOO</name>
<dbReference type="InterPro" id="IPR014730">
    <property type="entry name" value="ETF_a/b_N"/>
</dbReference>